<reference evidence="1 2" key="1">
    <citation type="submission" date="2018-03" db="EMBL/GenBank/DDBJ databases">
        <title>Genomic Encyclopedia of Type Strains, Phase III (KMG-III): the genomes of soil and plant-associated and newly described type strains.</title>
        <authorList>
            <person name="Whitman W."/>
        </authorList>
    </citation>
    <scope>NUCLEOTIDE SEQUENCE [LARGE SCALE GENOMIC DNA]</scope>
    <source>
        <strain evidence="1 2">CGMCC 4.7125</strain>
    </source>
</reference>
<evidence type="ECO:0000313" key="2">
    <source>
        <dbReference type="Proteomes" id="UP000238362"/>
    </source>
</evidence>
<evidence type="ECO:0000313" key="1">
    <source>
        <dbReference type="EMBL" id="PRX47491.1"/>
    </source>
</evidence>
<comment type="caution">
    <text evidence="1">The sequence shown here is derived from an EMBL/GenBank/DDBJ whole genome shotgun (WGS) entry which is preliminary data.</text>
</comment>
<dbReference type="RefSeq" id="WP_106179000.1">
    <property type="nucleotide sequence ID" value="NZ_PVNH01000005.1"/>
</dbReference>
<keyword evidence="2" id="KW-1185">Reference proteome</keyword>
<accession>A0A2T0LUH0</accession>
<sequence length="216" mass="23468">MRGPVLACGRIAGALPFEGVEVEHLPERPGRAEVDPLLGPELLVVAGTDADLAAVTLRLLRKELLGATEVGFVPTDPGSAVARRWALPTDPRTALDLALNGAARPVPLVRDDAGGVLVGRGELAPVRGVVYCDEHLALRGEARSIVVEPDRGDGPGLEVTVTRGRLLRRRERFRCRAVQFGCRPVTPESDGVPYPRAMERWTWYRHTEDVLLIRPA</sequence>
<dbReference type="OrthoDB" id="5189801at2"/>
<protein>
    <submittedName>
        <fullName evidence="1">Uncharacterized protein</fullName>
    </submittedName>
</protein>
<dbReference type="Gene3D" id="3.40.50.10330">
    <property type="entry name" value="Probable inorganic polyphosphate/atp-NAD kinase, domain 1"/>
    <property type="match status" value="1"/>
</dbReference>
<dbReference type="Proteomes" id="UP000238362">
    <property type="component" value="Unassembled WGS sequence"/>
</dbReference>
<dbReference type="InterPro" id="IPR017438">
    <property type="entry name" value="ATP-NAD_kinase_N"/>
</dbReference>
<dbReference type="AlphaFoldDB" id="A0A2T0LUH0"/>
<name>A0A2T0LUH0_9PSEU</name>
<organism evidence="1 2">
    <name type="scientific">Prauserella shujinwangii</name>
    <dbReference type="NCBI Taxonomy" id="1453103"/>
    <lineage>
        <taxon>Bacteria</taxon>
        <taxon>Bacillati</taxon>
        <taxon>Actinomycetota</taxon>
        <taxon>Actinomycetes</taxon>
        <taxon>Pseudonocardiales</taxon>
        <taxon>Pseudonocardiaceae</taxon>
        <taxon>Prauserella</taxon>
    </lineage>
</organism>
<gene>
    <name evidence="1" type="ORF">B0I33_10569</name>
</gene>
<proteinExistence type="predicted"/>
<dbReference type="EMBL" id="PVNH01000005">
    <property type="protein sequence ID" value="PRX47491.1"/>
    <property type="molecule type" value="Genomic_DNA"/>
</dbReference>